<dbReference type="PROSITE" id="PS50003">
    <property type="entry name" value="PH_DOMAIN"/>
    <property type="match status" value="2"/>
</dbReference>
<dbReference type="SUPFAM" id="SSF50729">
    <property type="entry name" value="PH domain-like"/>
    <property type="match status" value="2"/>
</dbReference>
<dbReference type="InterPro" id="IPR036034">
    <property type="entry name" value="PDZ_sf"/>
</dbReference>
<dbReference type="AlphaFoldDB" id="A0A8S3ZTE9"/>
<evidence type="ECO:0008006" key="5">
    <source>
        <dbReference type="Google" id="ProtNLM"/>
    </source>
</evidence>
<dbReference type="InterPro" id="IPR001849">
    <property type="entry name" value="PH_domain"/>
</dbReference>
<dbReference type="PANTHER" id="PTHR47644:SF1">
    <property type="entry name" value="PDZ DOMAIN-CONTAINING PROTEIN"/>
    <property type="match status" value="1"/>
</dbReference>
<keyword evidence="4" id="KW-1185">Reference proteome</keyword>
<gene>
    <name evidence="3" type="ORF">CUNI_LOCUS16570</name>
</gene>
<dbReference type="SMART" id="SM00233">
    <property type="entry name" value="PH"/>
    <property type="match status" value="2"/>
</dbReference>
<dbReference type="Proteomes" id="UP000678393">
    <property type="component" value="Unassembled WGS sequence"/>
</dbReference>
<accession>A0A8S3ZTE9</accession>
<evidence type="ECO:0000313" key="3">
    <source>
        <dbReference type="EMBL" id="CAG5131012.1"/>
    </source>
</evidence>
<evidence type="ECO:0000259" key="2">
    <source>
        <dbReference type="PROSITE" id="PS50106"/>
    </source>
</evidence>
<evidence type="ECO:0000313" key="4">
    <source>
        <dbReference type="Proteomes" id="UP000678393"/>
    </source>
</evidence>
<dbReference type="PANTHER" id="PTHR47644">
    <property type="entry name" value="AGAP008221-PA"/>
    <property type="match status" value="1"/>
</dbReference>
<dbReference type="SUPFAM" id="SSF50156">
    <property type="entry name" value="PDZ domain-like"/>
    <property type="match status" value="1"/>
</dbReference>
<dbReference type="Pfam" id="PF00169">
    <property type="entry name" value="PH"/>
    <property type="match status" value="2"/>
</dbReference>
<dbReference type="CDD" id="cd00136">
    <property type="entry name" value="PDZ_canonical"/>
    <property type="match status" value="1"/>
</dbReference>
<dbReference type="InterPro" id="IPR041489">
    <property type="entry name" value="PDZ_6"/>
</dbReference>
<dbReference type="PROSITE" id="PS50106">
    <property type="entry name" value="PDZ"/>
    <property type="match status" value="1"/>
</dbReference>
<dbReference type="OrthoDB" id="2157866at2759"/>
<dbReference type="SMART" id="SM00228">
    <property type="entry name" value="PDZ"/>
    <property type="match status" value="1"/>
</dbReference>
<reference evidence="3" key="1">
    <citation type="submission" date="2021-04" db="EMBL/GenBank/DDBJ databases">
        <authorList>
            <consortium name="Molecular Ecology Group"/>
        </authorList>
    </citation>
    <scope>NUCLEOTIDE SEQUENCE</scope>
</reference>
<dbReference type="InterPro" id="IPR001478">
    <property type="entry name" value="PDZ"/>
</dbReference>
<name>A0A8S3ZTE9_9EUPU</name>
<feature type="domain" description="PH" evidence="1">
    <location>
        <begin position="177"/>
        <end position="275"/>
    </location>
</feature>
<dbReference type="InterPro" id="IPR011993">
    <property type="entry name" value="PH-like_dom_sf"/>
</dbReference>
<dbReference type="Gene3D" id="2.30.29.30">
    <property type="entry name" value="Pleckstrin-homology domain (PH domain)/Phosphotyrosine-binding domain (PTB)"/>
    <property type="match status" value="2"/>
</dbReference>
<comment type="caution">
    <text evidence="3">The sequence shown here is derived from an EMBL/GenBank/DDBJ whole genome shotgun (WGS) entry which is preliminary data.</text>
</comment>
<organism evidence="3 4">
    <name type="scientific">Candidula unifasciata</name>
    <dbReference type="NCBI Taxonomy" id="100452"/>
    <lineage>
        <taxon>Eukaryota</taxon>
        <taxon>Metazoa</taxon>
        <taxon>Spiralia</taxon>
        <taxon>Lophotrochozoa</taxon>
        <taxon>Mollusca</taxon>
        <taxon>Gastropoda</taxon>
        <taxon>Heterobranchia</taxon>
        <taxon>Euthyneura</taxon>
        <taxon>Panpulmonata</taxon>
        <taxon>Eupulmonata</taxon>
        <taxon>Stylommatophora</taxon>
        <taxon>Helicina</taxon>
        <taxon>Helicoidea</taxon>
        <taxon>Geomitridae</taxon>
        <taxon>Candidula</taxon>
    </lineage>
</organism>
<dbReference type="Pfam" id="PF17820">
    <property type="entry name" value="PDZ_6"/>
    <property type="match status" value="1"/>
</dbReference>
<dbReference type="Gene3D" id="2.30.42.10">
    <property type="match status" value="1"/>
</dbReference>
<feature type="domain" description="PH" evidence="1">
    <location>
        <begin position="280"/>
        <end position="374"/>
    </location>
</feature>
<proteinExistence type="predicted"/>
<dbReference type="EMBL" id="CAJHNH020004431">
    <property type="protein sequence ID" value="CAG5131012.1"/>
    <property type="molecule type" value="Genomic_DNA"/>
</dbReference>
<evidence type="ECO:0000259" key="1">
    <source>
        <dbReference type="PROSITE" id="PS50003"/>
    </source>
</evidence>
<feature type="domain" description="PDZ" evidence="2">
    <location>
        <begin position="89"/>
        <end position="168"/>
    </location>
</feature>
<protein>
    <recommendedName>
        <fullName evidence="5">PDZ domain-containing protein</fullName>
    </recommendedName>
</protein>
<sequence length="392" mass="44792">MSVGYYFLLDGERPVYEDSLLCFVFNPSADDVFCDPLSHVVSPTESTNKNSEAALKHRFMSRHKCLIQRADSQQEYHRLSTRVYDHDKQVVLERSSDCEGLGLHLLDSYPTFITSVDPGSAAEKAGIKEGQILVSVNDLNVLATSHADIVRLLQSFEGSVKLCVANSDFQPVRNLQATVMSGYMHKLCNSTFRVWKNRYFILRQDNCLYYYKNHQETDPLGAFPLGGYTICRHTEPNREFCFKADKFGGRSYYFSADSRDQMTDVWSIEIVVKSRIPDAPAACKGALTPSTRAWWRRYCVLKDACVYYYKDKSSFSALGVIHLHGYTVDSENYPRRKFSFILQPPEQKMRVFAFSADNETDKLSFSYASFIGLSSCLFGWYFFNTCAISNFC</sequence>